<dbReference type="PANTHER" id="PTHR35902:SF6">
    <property type="entry name" value="CONSERVED WITHIN P. AEROPHILUM"/>
    <property type="match status" value="1"/>
</dbReference>
<gene>
    <name evidence="3" type="ORF">DJ70_06580</name>
</gene>
<keyword evidence="2" id="KW-1133">Transmembrane helix</keyword>
<evidence type="ECO:0000256" key="2">
    <source>
        <dbReference type="SAM" id="Phobius"/>
    </source>
</evidence>
<accession>A0A256IKY5</accession>
<dbReference type="Proteomes" id="UP000216308">
    <property type="component" value="Unassembled WGS sequence"/>
</dbReference>
<evidence type="ECO:0000256" key="1">
    <source>
        <dbReference type="SAM" id="MobiDB-lite"/>
    </source>
</evidence>
<feature type="region of interest" description="Disordered" evidence="1">
    <location>
        <begin position="434"/>
        <end position="467"/>
    </location>
</feature>
<name>A0A256IKY5_9EURY</name>
<dbReference type="Gene3D" id="2.60.40.10">
    <property type="entry name" value="Immunoglobulins"/>
    <property type="match status" value="1"/>
</dbReference>
<dbReference type="EMBL" id="NHPJ01000068">
    <property type="protein sequence ID" value="OYR57194.1"/>
    <property type="molecule type" value="Genomic_DNA"/>
</dbReference>
<proteinExistence type="predicted"/>
<dbReference type="PANTHER" id="PTHR35902">
    <property type="entry name" value="S-LAYER DOMAIN-LIKE PROTEIN-RELATED"/>
    <property type="match status" value="1"/>
</dbReference>
<dbReference type="AlphaFoldDB" id="A0A256IKY5"/>
<comment type="caution">
    <text evidence="3">The sequence shown here is derived from an EMBL/GenBank/DDBJ whole genome shotgun (WGS) entry which is preliminary data.</text>
</comment>
<evidence type="ECO:0000313" key="3">
    <source>
        <dbReference type="EMBL" id="OYR57194.1"/>
    </source>
</evidence>
<keyword evidence="2" id="KW-0812">Transmembrane</keyword>
<organism evidence="3 4">
    <name type="scientific">Halorubrum halodurans</name>
    <dbReference type="NCBI Taxonomy" id="1383851"/>
    <lineage>
        <taxon>Archaea</taxon>
        <taxon>Methanobacteriati</taxon>
        <taxon>Methanobacteriota</taxon>
        <taxon>Stenosarchaea group</taxon>
        <taxon>Halobacteria</taxon>
        <taxon>Halobacteriales</taxon>
        <taxon>Haloferacaceae</taxon>
        <taxon>Halorubrum</taxon>
    </lineage>
</organism>
<protein>
    <recommendedName>
        <fullName evidence="5">CARDB domain-containing protein</fullName>
    </recommendedName>
</protein>
<keyword evidence="2" id="KW-0472">Membrane</keyword>
<feature type="transmembrane region" description="Helical" evidence="2">
    <location>
        <begin position="473"/>
        <end position="493"/>
    </location>
</feature>
<evidence type="ECO:0000313" key="4">
    <source>
        <dbReference type="Proteomes" id="UP000216308"/>
    </source>
</evidence>
<evidence type="ECO:0008006" key="5">
    <source>
        <dbReference type="Google" id="ProtNLM"/>
    </source>
</evidence>
<feature type="compositionally biased region" description="Gly residues" evidence="1">
    <location>
        <begin position="449"/>
        <end position="467"/>
    </location>
</feature>
<dbReference type="InterPro" id="IPR013783">
    <property type="entry name" value="Ig-like_fold"/>
</dbReference>
<keyword evidence="4" id="KW-1185">Reference proteome</keyword>
<reference evidence="3 4" key="1">
    <citation type="journal article" date="2014" name="Front. Microbiol.">
        <title>Population and genomic analysis of the genus Halorubrum.</title>
        <authorList>
            <person name="Fullmer M.S."/>
            <person name="Soucy S.M."/>
            <person name="Swithers K.S."/>
            <person name="Makkay A.M."/>
            <person name="Wheeler R."/>
            <person name="Ventosa A."/>
            <person name="Gogarten J.P."/>
            <person name="Papke R.T."/>
        </authorList>
    </citation>
    <scope>NUCLEOTIDE SEQUENCE [LARGE SCALE GENOMIC DNA]</scope>
    <source>
        <strain evidence="3 4">Cb34</strain>
    </source>
</reference>
<sequence length="496" mass="50989">MRVSRPSVASAVVGILLVCVLLTGSLGGTATTASADTPAVQVSSVTASPDSPVVGETVTLETTIANLEGSNETVEITDVYLRDWPTEYERVENVGSVAPGGRVTVPVTTAFDSPGEKRVTVNVVVRDEAGDSHSYSYPVVVDVEELDADGGLSIDRNASGGVAVTLTNYGNVEFADVEIAAVTGDQPRARRQALDVAPGDDRTVAFDAAGYDRADLAFVANYTANGETHRLRRAFDETPDVRGGLSVAEDDPDRTAVTLDNYGNVAFSDVEIRVLADGEVRDRRYVRDVPADGNRSATFDTEGYDAENVTVAARYVANGETHEVAREVAIDRHVAGEIRLTAVETTQLGGSVSIDGEAANVGGTDVESVLVSVRDAEGAAPDGGGGEYFVGAVDASEFATFELAASVENGTSAVPVEVSYLVDGERTTTTRTVTVSAGGPPTGAAAGAPDGGGPHGSGGAPQGPPGGSGLPTLPILVGVIAVIGAAGGLYYLWNRE</sequence>
<feature type="compositionally biased region" description="Low complexity" evidence="1">
    <location>
        <begin position="434"/>
        <end position="448"/>
    </location>
</feature>